<evidence type="ECO:0000256" key="1">
    <source>
        <dbReference type="SAM" id="MobiDB-lite"/>
    </source>
</evidence>
<gene>
    <name evidence="4" type="ORF">C481_08938</name>
</gene>
<evidence type="ECO:0000313" key="4">
    <source>
        <dbReference type="EMBL" id="ELZ01977.1"/>
    </source>
</evidence>
<proteinExistence type="predicted"/>
<sequence>MPTAIRSSERMVTGWRFRIGSVLGVISLTVFAVTIANHPVSQSLFTSAVPLFNRLEVTVLTGESFFWAILLRVLAVTGCLLPLYKPRPRRTLDTALFAQKRVLVATFVLATLGYFKWSHRLPRATLVMLTAILLVTIPALFLAIRRRPAGSTGRTLIVGDDLSQIEDISPAVDAPLVGYLCPSTATTLSFDEDRFYDESLTADGGVAIGGSEPKPDPSADADTAQQQQSHNRVQEQRSNAAVSDSSTQTQQVTARNQAQSDTQTHPQTTTQPRSRTRTQDHTRTQNHTHAHTHAHAHTRNRRPHPHPTHSQRADSHQTELDTLPRRGGLSRLETVLVEDDIDTVVLAFHQPDRAEFFGALDTCQEHGVSVKVHRQYADSVLVSAGAVDKLVDVDLEPWDPFDHFFKRVFDVIFAVIGLIVFAPIMVAIAAAIKLDSPGPVLYSQARTAGFGETFPIYKFRTMIPEGETAVPSTDEENDRITRVGHVLRRTHLDELPQLWSILLGEMSVVGPRAVWTDEEPLLERDAPAWRKRWFVKPGLTGLAQIKGAKSTDPNMKLRYDLEYIRTQSIWVDCLIVIRQVWTVIDEFRS</sequence>
<keyword evidence="4" id="KW-0808">Transferase</keyword>
<comment type="caution">
    <text evidence="4">The sequence shown here is derived from an EMBL/GenBank/DDBJ whole genome shotgun (WGS) entry which is preliminary data.</text>
</comment>
<reference evidence="4 5" key="1">
    <citation type="journal article" date="2014" name="PLoS Genet.">
        <title>Phylogenetically driven sequencing of extremely halophilic archaea reveals strategies for static and dynamic osmo-response.</title>
        <authorList>
            <person name="Becker E.A."/>
            <person name="Seitzer P.M."/>
            <person name="Tritt A."/>
            <person name="Larsen D."/>
            <person name="Krusor M."/>
            <person name="Yao A.I."/>
            <person name="Wu D."/>
            <person name="Madern D."/>
            <person name="Eisen J.A."/>
            <person name="Darling A.E."/>
            <person name="Facciotti M.T."/>
        </authorList>
    </citation>
    <scope>NUCLEOTIDE SEQUENCE [LARGE SCALE GENOMIC DNA]</scope>
    <source>
        <strain evidence="4 5">DSM 12278</strain>
    </source>
</reference>
<evidence type="ECO:0000313" key="5">
    <source>
        <dbReference type="Proteomes" id="UP000011554"/>
    </source>
</evidence>
<dbReference type="AlphaFoldDB" id="M0AUG5"/>
<feature type="compositionally biased region" description="Low complexity" evidence="1">
    <location>
        <begin position="259"/>
        <end position="273"/>
    </location>
</feature>
<evidence type="ECO:0000259" key="3">
    <source>
        <dbReference type="Pfam" id="PF02397"/>
    </source>
</evidence>
<feature type="compositionally biased region" description="Low complexity" evidence="1">
    <location>
        <begin position="218"/>
        <end position="229"/>
    </location>
</feature>
<dbReference type="EMBL" id="AOIO01000022">
    <property type="protein sequence ID" value="ELZ01977.1"/>
    <property type="molecule type" value="Genomic_DNA"/>
</dbReference>
<keyword evidence="5" id="KW-1185">Reference proteome</keyword>
<feature type="transmembrane region" description="Helical" evidence="2">
    <location>
        <begin position="96"/>
        <end position="115"/>
    </location>
</feature>
<feature type="compositionally biased region" description="Basic residues" evidence="1">
    <location>
        <begin position="284"/>
        <end position="309"/>
    </location>
</feature>
<dbReference type="PATRIC" id="fig|29540.5.peg.1824"/>
<dbReference type="PANTHER" id="PTHR30576">
    <property type="entry name" value="COLANIC BIOSYNTHESIS UDP-GLUCOSE LIPID CARRIER TRANSFERASE"/>
    <property type="match status" value="1"/>
</dbReference>
<keyword evidence="2" id="KW-0472">Membrane</keyword>
<keyword evidence="2" id="KW-0812">Transmembrane</keyword>
<feature type="domain" description="Bacterial sugar transferase" evidence="3">
    <location>
        <begin position="406"/>
        <end position="584"/>
    </location>
</feature>
<feature type="region of interest" description="Disordered" evidence="1">
    <location>
        <begin position="203"/>
        <end position="325"/>
    </location>
</feature>
<dbReference type="Proteomes" id="UP000011554">
    <property type="component" value="Unassembled WGS sequence"/>
</dbReference>
<dbReference type="GO" id="GO:0016780">
    <property type="term" value="F:phosphotransferase activity, for other substituted phosphate groups"/>
    <property type="evidence" value="ECO:0007669"/>
    <property type="project" value="TreeGrafter"/>
</dbReference>
<dbReference type="eggNOG" id="arCOG06282">
    <property type="taxonomic scope" value="Archaea"/>
</dbReference>
<feature type="compositionally biased region" description="Polar residues" evidence="1">
    <location>
        <begin position="236"/>
        <end position="258"/>
    </location>
</feature>
<dbReference type="InterPro" id="IPR003362">
    <property type="entry name" value="Bact_transf"/>
</dbReference>
<dbReference type="STRING" id="29540.C481_08938"/>
<feature type="transmembrane region" description="Helical" evidence="2">
    <location>
        <begin position="65"/>
        <end position="84"/>
    </location>
</feature>
<name>M0AUG5_NATA1</name>
<feature type="compositionally biased region" description="Basic and acidic residues" evidence="1">
    <location>
        <begin position="311"/>
        <end position="324"/>
    </location>
</feature>
<evidence type="ECO:0000256" key="2">
    <source>
        <dbReference type="SAM" id="Phobius"/>
    </source>
</evidence>
<accession>M0AUG5</accession>
<protein>
    <submittedName>
        <fullName evidence="4">Exopolysaccharide biosynthesis polyprenyl glycosylphosphotransferase</fullName>
    </submittedName>
</protein>
<feature type="transmembrane region" description="Helical" evidence="2">
    <location>
        <begin position="411"/>
        <end position="432"/>
    </location>
</feature>
<dbReference type="Pfam" id="PF02397">
    <property type="entry name" value="Bac_transf"/>
    <property type="match status" value="1"/>
</dbReference>
<feature type="transmembrane region" description="Helical" evidence="2">
    <location>
        <begin position="121"/>
        <end position="144"/>
    </location>
</feature>
<feature type="transmembrane region" description="Helical" evidence="2">
    <location>
        <begin position="21"/>
        <end position="45"/>
    </location>
</feature>
<dbReference type="PANTHER" id="PTHR30576:SF0">
    <property type="entry name" value="UNDECAPRENYL-PHOSPHATE N-ACETYLGALACTOSAMINYL 1-PHOSPHATE TRANSFERASE-RELATED"/>
    <property type="match status" value="1"/>
</dbReference>
<organism evidence="4 5">
    <name type="scientific">Natrialba asiatica (strain ATCC 700177 / DSM 12278 / JCM 9576 / FERM P-10747 / NBRC 102637 / 172P1)</name>
    <dbReference type="NCBI Taxonomy" id="29540"/>
    <lineage>
        <taxon>Archaea</taxon>
        <taxon>Methanobacteriati</taxon>
        <taxon>Methanobacteriota</taxon>
        <taxon>Stenosarchaea group</taxon>
        <taxon>Halobacteria</taxon>
        <taxon>Halobacteriales</taxon>
        <taxon>Natrialbaceae</taxon>
        <taxon>Natrialba</taxon>
    </lineage>
</organism>
<keyword evidence="2" id="KW-1133">Transmembrane helix</keyword>